<name>A0AAN0NII1_9RHOB</name>
<keyword evidence="2" id="KW-1185">Reference proteome</keyword>
<dbReference type="EMBL" id="CP151767">
    <property type="protein sequence ID" value="WZU67292.1"/>
    <property type="molecule type" value="Genomic_DNA"/>
</dbReference>
<evidence type="ECO:0000313" key="2">
    <source>
        <dbReference type="Proteomes" id="UP001470809"/>
    </source>
</evidence>
<dbReference type="Proteomes" id="UP001470809">
    <property type="component" value="Chromosome"/>
</dbReference>
<dbReference type="RefSeq" id="WP_342076603.1">
    <property type="nucleotide sequence ID" value="NZ_CP151767.2"/>
</dbReference>
<gene>
    <name evidence="1" type="ORF">AABB31_20455</name>
</gene>
<dbReference type="KEGG" id="yrh:AABB31_20455"/>
<reference evidence="1" key="1">
    <citation type="submission" date="2024-08" db="EMBL/GenBank/DDBJ databases">
        <title>Phylogenomic analyses of a clade within the roseobacter group suggest taxonomic reassignments of species of the genera Aestuariivita, Citreicella, Loktanella, Nautella, Pelagibaca, Ruegeria, Thalassobius, Thiobacimonas and Tropicibacter, and the proposal o.</title>
        <authorList>
            <person name="Jeon C.O."/>
        </authorList>
    </citation>
    <scope>NUCLEOTIDE SEQUENCE</scope>
    <source>
        <strain evidence="1">SS1-5</strain>
    </source>
</reference>
<dbReference type="AlphaFoldDB" id="A0AAN0NII1"/>
<proteinExistence type="predicted"/>
<accession>A0AAN0NII1</accession>
<sequence length="275" mass="29409">MFCVVAAGVIVGLDGVAPQQIKTYQARLSYTYSGVQTMLTAPAVPVVDRPAVTAPLDDTADGQTPLGRALAISTVRPPIGTYIPAAPQGWTARPTAPADYRQITGTDPINWSETNPAIAKIEAEMATHVAEKIAIRDPSRNLEKGAVTFQAGPKMAMISLQYLPDRVFDGADGFSFGLLQELMRSLCTAEYAAEEFATIDGVPVEISFVSEATDARRINVYIGPQIDLEIYTNADDGDIRAILSGFDFPALNALLAEPLPEISRMPHDAAALSTQ</sequence>
<organism evidence="1 2">
    <name type="scientific">Yoonia rhodophyticola</name>
    <dbReference type="NCBI Taxonomy" id="3137370"/>
    <lineage>
        <taxon>Bacteria</taxon>
        <taxon>Pseudomonadati</taxon>
        <taxon>Pseudomonadota</taxon>
        <taxon>Alphaproteobacteria</taxon>
        <taxon>Rhodobacterales</taxon>
        <taxon>Paracoccaceae</taxon>
        <taxon>Yoonia</taxon>
    </lineage>
</organism>
<protein>
    <submittedName>
        <fullName evidence="1">Uncharacterized protein</fullName>
    </submittedName>
</protein>
<evidence type="ECO:0000313" key="1">
    <source>
        <dbReference type="EMBL" id="WZU67292.1"/>
    </source>
</evidence>